<dbReference type="PANTHER" id="PTHR21666:SF289">
    <property type="entry name" value="L-ALA--D-GLU ENDOPEPTIDASE"/>
    <property type="match status" value="1"/>
</dbReference>
<feature type="domain" description="M23ase beta-sheet core" evidence="5">
    <location>
        <begin position="353"/>
        <end position="455"/>
    </location>
</feature>
<name>A0A078MT99_9MICC</name>
<dbReference type="EMBL" id="LN483071">
    <property type="protein sequence ID" value="CEA08622.1"/>
    <property type="molecule type" value="Genomic_DNA"/>
</dbReference>
<proteinExistence type="predicted"/>
<evidence type="ECO:0000259" key="5">
    <source>
        <dbReference type="Pfam" id="PF01551"/>
    </source>
</evidence>
<keyword evidence="2" id="KW-0175">Coiled coil</keyword>
<dbReference type="CDD" id="cd12797">
    <property type="entry name" value="M23_peptidase"/>
    <property type="match status" value="1"/>
</dbReference>
<evidence type="ECO:0000256" key="3">
    <source>
        <dbReference type="SAM" id="MobiDB-lite"/>
    </source>
</evidence>
<organism evidence="6">
    <name type="scientific">Arthrobacter saudimassiliensis</name>
    <dbReference type="NCBI Taxonomy" id="1461584"/>
    <lineage>
        <taxon>Bacteria</taxon>
        <taxon>Bacillati</taxon>
        <taxon>Actinomycetota</taxon>
        <taxon>Actinomycetes</taxon>
        <taxon>Micrococcales</taxon>
        <taxon>Micrococcaceae</taxon>
        <taxon>Arthrobacter</taxon>
    </lineage>
</organism>
<feature type="compositionally biased region" description="Basic and acidic residues" evidence="3">
    <location>
        <begin position="282"/>
        <end position="299"/>
    </location>
</feature>
<evidence type="ECO:0000256" key="2">
    <source>
        <dbReference type="SAM" id="Coils"/>
    </source>
</evidence>
<dbReference type="InterPro" id="IPR011055">
    <property type="entry name" value="Dup_hybrid_motif"/>
</dbReference>
<protein>
    <submittedName>
        <fullName evidence="6">Glycyl-glycine endopeptidase ALE-1</fullName>
    </submittedName>
</protein>
<keyword evidence="1 4" id="KW-0732">Signal</keyword>
<evidence type="ECO:0000313" key="6">
    <source>
        <dbReference type="EMBL" id="CEA08622.1"/>
    </source>
</evidence>
<dbReference type="PATRIC" id="fig|1461584.3.peg.1954"/>
<feature type="region of interest" description="Disordered" evidence="3">
    <location>
        <begin position="282"/>
        <end position="318"/>
    </location>
</feature>
<dbReference type="InterPro" id="IPR016047">
    <property type="entry name" value="M23ase_b-sheet_dom"/>
</dbReference>
<evidence type="ECO:0000256" key="4">
    <source>
        <dbReference type="SAM" id="SignalP"/>
    </source>
</evidence>
<reference evidence="6" key="1">
    <citation type="submission" date="2014-07" db="EMBL/GenBank/DDBJ databases">
        <authorList>
            <person name="Urmite Genomes Urmite Genomes"/>
        </authorList>
    </citation>
    <scope>NUCLEOTIDE SEQUENCE</scope>
    <source>
        <strain evidence="6">11W110_air</strain>
    </source>
</reference>
<dbReference type="AlphaFoldDB" id="A0A078MT99"/>
<evidence type="ECO:0000256" key="1">
    <source>
        <dbReference type="ARBA" id="ARBA00022729"/>
    </source>
</evidence>
<dbReference type="PANTHER" id="PTHR21666">
    <property type="entry name" value="PEPTIDASE-RELATED"/>
    <property type="match status" value="1"/>
</dbReference>
<feature type="chain" id="PRO_5001742484" evidence="4">
    <location>
        <begin position="37"/>
        <end position="459"/>
    </location>
</feature>
<feature type="signal peptide" evidence="4">
    <location>
        <begin position="1"/>
        <end position="36"/>
    </location>
</feature>
<sequence length="459" mass="48393">MQVAAGKRRSARILVAWLAAALALVLAMPFSGTAAADELDDRKAELDAAQQQVQAEYEYLDADIARTVAELSLLRGQLPARQEALTAAEGRVDAAAAKVADLRDRLALAQETRNSLTAQIERDAQAMTEAERKVGQIASQAYKNGGMPSSLSLMLGAEGAESLSGSMGLAEHALRNQNAALARLSEQNATNVNSEARLAAVEEEITDLENQATAALEAEEAARNEAAAEKEKLDSLIGETETLNNQLEEQKPAIQAKLSNIQAQQQQVTNDIAERQRRQLEEARRAAEEAARRAAEEAARNGQGGVAPQAPVAPSAPSAFGLRHPVSAPISSGFGWRATPAGTIDFLGSGGYLHSGIDYGARCGTPVYAPAAGDVWRADQGGGEMIGTGNRVVLNHGVIGTNVLATNYYHLSSFTVSVGQYVQAGQLIGYVGTTGNSTGCHLHFETMLNGNLVDPMGLL</sequence>
<dbReference type="Pfam" id="PF01551">
    <property type="entry name" value="Peptidase_M23"/>
    <property type="match status" value="1"/>
</dbReference>
<dbReference type="GO" id="GO:0004222">
    <property type="term" value="F:metalloendopeptidase activity"/>
    <property type="evidence" value="ECO:0007669"/>
    <property type="project" value="TreeGrafter"/>
</dbReference>
<feature type="coiled-coil region" evidence="2">
    <location>
        <begin position="85"/>
        <end position="133"/>
    </location>
</feature>
<feature type="compositionally biased region" description="Low complexity" evidence="3">
    <location>
        <begin position="306"/>
        <end position="318"/>
    </location>
</feature>
<gene>
    <name evidence="6" type="ORF">BN1051_01979</name>
</gene>
<accession>A0A078MT99</accession>
<dbReference type="Gene3D" id="2.70.70.10">
    <property type="entry name" value="Glucose Permease (Domain IIA)"/>
    <property type="match status" value="1"/>
</dbReference>
<dbReference type="InterPro" id="IPR050570">
    <property type="entry name" value="Cell_wall_metabolism_enzyme"/>
</dbReference>
<dbReference type="SUPFAM" id="SSF51261">
    <property type="entry name" value="Duplicated hybrid motif"/>
    <property type="match status" value="1"/>
</dbReference>